<reference evidence="2 3" key="1">
    <citation type="submission" date="2016-01" db="EMBL/GenBank/DDBJ databases">
        <title>The new phylogeny of the genus Mycobacterium.</title>
        <authorList>
            <person name="Tarcisio F."/>
            <person name="Conor M."/>
            <person name="Antonella G."/>
            <person name="Elisabetta G."/>
            <person name="Giulia F.S."/>
            <person name="Sara T."/>
            <person name="Anna F."/>
            <person name="Clotilde B."/>
            <person name="Roberto B."/>
            <person name="Veronica D.S."/>
            <person name="Fabio R."/>
            <person name="Monica P."/>
            <person name="Olivier J."/>
            <person name="Enrico T."/>
            <person name="Nicola S."/>
        </authorList>
    </citation>
    <scope>NUCLEOTIDE SEQUENCE [LARGE SCALE GENOMIC DNA]</scope>
    <source>
        <strain evidence="2 3">DSM 44572</strain>
    </source>
</reference>
<dbReference type="EMBL" id="LQPJ01000112">
    <property type="protein sequence ID" value="ORW22793.1"/>
    <property type="molecule type" value="Genomic_DNA"/>
</dbReference>
<feature type="transmembrane region" description="Helical" evidence="1">
    <location>
        <begin position="6"/>
        <end position="25"/>
    </location>
</feature>
<dbReference type="OrthoDB" id="4630097at2"/>
<evidence type="ECO:0000256" key="1">
    <source>
        <dbReference type="SAM" id="Phobius"/>
    </source>
</evidence>
<dbReference type="Proteomes" id="UP000193529">
    <property type="component" value="Unassembled WGS sequence"/>
</dbReference>
<organism evidence="2 3">
    <name type="scientific">Mycobacterium palustre</name>
    <dbReference type="NCBI Taxonomy" id="153971"/>
    <lineage>
        <taxon>Bacteria</taxon>
        <taxon>Bacillati</taxon>
        <taxon>Actinomycetota</taxon>
        <taxon>Actinomycetes</taxon>
        <taxon>Mycobacteriales</taxon>
        <taxon>Mycobacteriaceae</taxon>
        <taxon>Mycobacterium</taxon>
        <taxon>Mycobacterium simiae complex</taxon>
    </lineage>
</organism>
<accession>A0A1X1ZHC8</accession>
<evidence type="ECO:0000313" key="2">
    <source>
        <dbReference type="EMBL" id="ORW22793.1"/>
    </source>
</evidence>
<keyword evidence="1" id="KW-0812">Transmembrane</keyword>
<comment type="caution">
    <text evidence="2">The sequence shown here is derived from an EMBL/GenBank/DDBJ whole genome shotgun (WGS) entry which is preliminary data.</text>
</comment>
<keyword evidence="3" id="KW-1185">Reference proteome</keyword>
<protein>
    <submittedName>
        <fullName evidence="2">Uncharacterized protein</fullName>
    </submittedName>
</protein>
<keyword evidence="1" id="KW-0472">Membrane</keyword>
<dbReference type="AlphaFoldDB" id="A0A1X1ZHC8"/>
<name>A0A1X1ZHC8_9MYCO</name>
<proteinExistence type="predicted"/>
<gene>
    <name evidence="2" type="ORF">AWC19_12955</name>
</gene>
<evidence type="ECO:0000313" key="3">
    <source>
        <dbReference type="Proteomes" id="UP000193529"/>
    </source>
</evidence>
<sequence>MLSVAAMIVLVPVALVGFFVVQDMARDGRGESRKAASPGDFDVVCDGGSISNAAAYGKPYKIAAFAPDDEPDPMREITGVHWRAVTLDAGADYRMNTDDLQSTNVVACLTRKSGTEVKSRTCDMKTDAGEHVGIDYYAVQYDIELREARTGKHIEQLGTVDGPTTSCPFYVWVNKRDRKTYAEPDAAAVSAKLAEFAHR</sequence>
<keyword evidence="1" id="KW-1133">Transmembrane helix</keyword>